<feature type="signal peptide" evidence="1">
    <location>
        <begin position="1"/>
        <end position="28"/>
    </location>
</feature>
<evidence type="ECO:0000313" key="3">
    <source>
        <dbReference type="Proteomes" id="UP001221142"/>
    </source>
</evidence>
<accession>A0AAD7FVT5</accession>
<organism evidence="2 3">
    <name type="scientific">Roridomyces roridus</name>
    <dbReference type="NCBI Taxonomy" id="1738132"/>
    <lineage>
        <taxon>Eukaryota</taxon>
        <taxon>Fungi</taxon>
        <taxon>Dikarya</taxon>
        <taxon>Basidiomycota</taxon>
        <taxon>Agaricomycotina</taxon>
        <taxon>Agaricomycetes</taxon>
        <taxon>Agaricomycetidae</taxon>
        <taxon>Agaricales</taxon>
        <taxon>Marasmiineae</taxon>
        <taxon>Mycenaceae</taxon>
        <taxon>Roridomyces</taxon>
    </lineage>
</organism>
<dbReference type="EMBL" id="JARKIF010000002">
    <property type="protein sequence ID" value="KAJ7646472.1"/>
    <property type="molecule type" value="Genomic_DNA"/>
</dbReference>
<keyword evidence="3" id="KW-1185">Reference proteome</keyword>
<comment type="caution">
    <text evidence="2">The sequence shown here is derived from an EMBL/GenBank/DDBJ whole genome shotgun (WGS) entry which is preliminary data.</text>
</comment>
<sequence length="73" mass="8055">MREWVLLARSLLATGCAVLDKVPDRVQAYHGLVKRLHMRPGSKHACIRDAHTSHAFSSRVVSGSHTCRIPAPV</sequence>
<feature type="chain" id="PRO_5042033553" description="Secreted protein" evidence="1">
    <location>
        <begin position="29"/>
        <end position="73"/>
    </location>
</feature>
<keyword evidence="1" id="KW-0732">Signal</keyword>
<gene>
    <name evidence="2" type="ORF">FB45DRAFT_176807</name>
</gene>
<evidence type="ECO:0000313" key="2">
    <source>
        <dbReference type="EMBL" id="KAJ7646472.1"/>
    </source>
</evidence>
<dbReference type="AlphaFoldDB" id="A0AAD7FVT5"/>
<proteinExistence type="predicted"/>
<reference evidence="2" key="1">
    <citation type="submission" date="2023-03" db="EMBL/GenBank/DDBJ databases">
        <title>Massive genome expansion in bonnet fungi (Mycena s.s.) driven by repeated elements and novel gene families across ecological guilds.</title>
        <authorList>
            <consortium name="Lawrence Berkeley National Laboratory"/>
            <person name="Harder C.B."/>
            <person name="Miyauchi S."/>
            <person name="Viragh M."/>
            <person name="Kuo A."/>
            <person name="Thoen E."/>
            <person name="Andreopoulos B."/>
            <person name="Lu D."/>
            <person name="Skrede I."/>
            <person name="Drula E."/>
            <person name="Henrissat B."/>
            <person name="Morin E."/>
            <person name="Kohler A."/>
            <person name="Barry K."/>
            <person name="LaButti K."/>
            <person name="Morin E."/>
            <person name="Salamov A."/>
            <person name="Lipzen A."/>
            <person name="Mereny Z."/>
            <person name="Hegedus B."/>
            <person name="Baldrian P."/>
            <person name="Stursova M."/>
            <person name="Weitz H."/>
            <person name="Taylor A."/>
            <person name="Grigoriev I.V."/>
            <person name="Nagy L.G."/>
            <person name="Martin F."/>
            <person name="Kauserud H."/>
        </authorList>
    </citation>
    <scope>NUCLEOTIDE SEQUENCE</scope>
    <source>
        <strain evidence="2">9284</strain>
    </source>
</reference>
<protein>
    <recommendedName>
        <fullName evidence="4">Secreted protein</fullName>
    </recommendedName>
</protein>
<dbReference type="Proteomes" id="UP001221142">
    <property type="component" value="Unassembled WGS sequence"/>
</dbReference>
<evidence type="ECO:0000256" key="1">
    <source>
        <dbReference type="SAM" id="SignalP"/>
    </source>
</evidence>
<name>A0AAD7FVT5_9AGAR</name>
<evidence type="ECO:0008006" key="4">
    <source>
        <dbReference type="Google" id="ProtNLM"/>
    </source>
</evidence>